<dbReference type="Proteomes" id="UP000011080">
    <property type="component" value="Unassembled WGS sequence"/>
</dbReference>
<protein>
    <submittedName>
        <fullName evidence="1">Uncharacterized protein</fullName>
    </submittedName>
</protein>
<accession>L8IAE3</accession>
<name>L8IAE3_9CETA</name>
<dbReference type="AlphaFoldDB" id="L8IAE3"/>
<evidence type="ECO:0000313" key="1">
    <source>
        <dbReference type="EMBL" id="ELR52162.1"/>
    </source>
</evidence>
<proteinExistence type="predicted"/>
<reference evidence="1 2" key="1">
    <citation type="journal article" date="2012" name="Nat. Genet.">
        <title>The yak genome and adaptation to life at high altitude.</title>
        <authorList>
            <person name="Qiu Q."/>
            <person name="Zhang G."/>
            <person name="Ma T."/>
            <person name="Qian W."/>
            <person name="Wang J."/>
            <person name="Ye Z."/>
            <person name="Cao C."/>
            <person name="Hu Q."/>
            <person name="Kim J."/>
            <person name="Larkin D.M."/>
            <person name="Auvil L."/>
            <person name="Capitanu B."/>
            <person name="Ma J."/>
            <person name="Lewin H.A."/>
            <person name="Qian X."/>
            <person name="Lang Y."/>
            <person name="Zhou R."/>
            <person name="Wang L."/>
            <person name="Wang K."/>
            <person name="Xia J."/>
            <person name="Liao S."/>
            <person name="Pan S."/>
            <person name="Lu X."/>
            <person name="Hou H."/>
            <person name="Wang Y."/>
            <person name="Zang X."/>
            <person name="Yin Y."/>
            <person name="Ma H."/>
            <person name="Zhang J."/>
            <person name="Wang Z."/>
            <person name="Zhang Y."/>
            <person name="Zhang D."/>
            <person name="Yonezawa T."/>
            <person name="Hasegawa M."/>
            <person name="Zhong Y."/>
            <person name="Liu W."/>
            <person name="Zhang Y."/>
            <person name="Huang Z."/>
            <person name="Zhang S."/>
            <person name="Long R."/>
            <person name="Yang H."/>
            <person name="Wang J."/>
            <person name="Lenstra J.A."/>
            <person name="Cooper D.N."/>
            <person name="Wu Y."/>
            <person name="Wang J."/>
            <person name="Shi P."/>
            <person name="Wang J."/>
            <person name="Liu J."/>
        </authorList>
    </citation>
    <scope>NUCLEOTIDE SEQUENCE [LARGE SCALE GENOMIC DNA]</scope>
    <source>
        <strain evidence="2">yakQH1</strain>
    </source>
</reference>
<gene>
    <name evidence="1" type="ORF">M91_10329</name>
</gene>
<dbReference type="EMBL" id="JH881807">
    <property type="protein sequence ID" value="ELR52162.1"/>
    <property type="molecule type" value="Genomic_DNA"/>
</dbReference>
<organism evidence="1 2">
    <name type="scientific">Bos mutus</name>
    <name type="common">wild yak</name>
    <dbReference type="NCBI Taxonomy" id="72004"/>
    <lineage>
        <taxon>Eukaryota</taxon>
        <taxon>Metazoa</taxon>
        <taxon>Chordata</taxon>
        <taxon>Craniata</taxon>
        <taxon>Vertebrata</taxon>
        <taxon>Euteleostomi</taxon>
        <taxon>Mammalia</taxon>
        <taxon>Eutheria</taxon>
        <taxon>Laurasiatheria</taxon>
        <taxon>Artiodactyla</taxon>
        <taxon>Ruminantia</taxon>
        <taxon>Pecora</taxon>
        <taxon>Bovidae</taxon>
        <taxon>Bovinae</taxon>
        <taxon>Bos</taxon>
    </lineage>
</organism>
<evidence type="ECO:0000313" key="2">
    <source>
        <dbReference type="Proteomes" id="UP000011080"/>
    </source>
</evidence>
<sequence>MLESTDSRHLPFKAAIHEFYEIVTDTDKLMEDAAWAKNSDLNLASPDTMGEEGTSILGAKRTQGAEHQPILKTVKQSDEDWQLRVSDQMPETSDLEDSWDNSLGAGCSQGTPSYSNSHNLYNGAVAPCQSSPVTRLALSAELTENRRLTREFSKQEQEKLDQLIAIGEEASSQQDIASELCRGAVVMVRRLATAVEEATGAFQLGLEKLLQRSISNTRS</sequence>
<dbReference type="PANTHER" id="PTHR47595">
    <property type="entry name" value="HEAT SHOCK 70 KDA PROTEIN 14"/>
    <property type="match status" value="1"/>
</dbReference>
<dbReference type="PANTHER" id="PTHR47595:SF2">
    <property type="entry name" value="MYB_SANT-LIKE DNA-BINDING DOMAIN-CONTAINING PROTEIN 7"/>
    <property type="match status" value="1"/>
</dbReference>